<dbReference type="OrthoDB" id="2794762at2759"/>
<dbReference type="RefSeq" id="XP_033672259.1">
    <property type="nucleotide sequence ID" value="XM_033804518.1"/>
</dbReference>
<name>A0A6A6CYU7_ZASCE</name>
<accession>A0A6A6CYU7</accession>
<keyword evidence="3" id="KW-1185">Reference proteome</keyword>
<organism evidence="2 3">
    <name type="scientific">Zasmidium cellare ATCC 36951</name>
    <dbReference type="NCBI Taxonomy" id="1080233"/>
    <lineage>
        <taxon>Eukaryota</taxon>
        <taxon>Fungi</taxon>
        <taxon>Dikarya</taxon>
        <taxon>Ascomycota</taxon>
        <taxon>Pezizomycotina</taxon>
        <taxon>Dothideomycetes</taxon>
        <taxon>Dothideomycetidae</taxon>
        <taxon>Mycosphaerellales</taxon>
        <taxon>Mycosphaerellaceae</taxon>
        <taxon>Zasmidium</taxon>
    </lineage>
</organism>
<proteinExistence type="predicted"/>
<dbReference type="PROSITE" id="PS51186">
    <property type="entry name" value="GNAT"/>
    <property type="match status" value="1"/>
</dbReference>
<dbReference type="Proteomes" id="UP000799537">
    <property type="component" value="Unassembled WGS sequence"/>
</dbReference>
<dbReference type="AlphaFoldDB" id="A0A6A6CYU7"/>
<feature type="domain" description="N-acetyltransferase" evidence="1">
    <location>
        <begin position="15"/>
        <end position="171"/>
    </location>
</feature>
<evidence type="ECO:0000313" key="2">
    <source>
        <dbReference type="EMBL" id="KAF2171370.1"/>
    </source>
</evidence>
<protein>
    <recommendedName>
        <fullName evidence="1">N-acetyltransferase domain-containing protein</fullName>
    </recommendedName>
</protein>
<dbReference type="InterPro" id="IPR016181">
    <property type="entry name" value="Acyl_CoA_acyltransferase"/>
</dbReference>
<dbReference type="GeneID" id="54557790"/>
<dbReference type="SUPFAM" id="SSF55729">
    <property type="entry name" value="Acyl-CoA N-acyltransferases (Nat)"/>
    <property type="match status" value="1"/>
</dbReference>
<dbReference type="InterPro" id="IPR000182">
    <property type="entry name" value="GNAT_dom"/>
</dbReference>
<dbReference type="EMBL" id="ML993583">
    <property type="protein sequence ID" value="KAF2171370.1"/>
    <property type="molecule type" value="Genomic_DNA"/>
</dbReference>
<gene>
    <name evidence="2" type="ORF">M409DRAFT_18486</name>
</gene>
<reference evidence="2" key="1">
    <citation type="journal article" date="2020" name="Stud. Mycol.">
        <title>101 Dothideomycetes genomes: a test case for predicting lifestyles and emergence of pathogens.</title>
        <authorList>
            <person name="Haridas S."/>
            <person name="Albert R."/>
            <person name="Binder M."/>
            <person name="Bloem J."/>
            <person name="Labutti K."/>
            <person name="Salamov A."/>
            <person name="Andreopoulos B."/>
            <person name="Baker S."/>
            <person name="Barry K."/>
            <person name="Bills G."/>
            <person name="Bluhm B."/>
            <person name="Cannon C."/>
            <person name="Castanera R."/>
            <person name="Culley D."/>
            <person name="Daum C."/>
            <person name="Ezra D."/>
            <person name="Gonzalez J."/>
            <person name="Henrissat B."/>
            <person name="Kuo A."/>
            <person name="Liang C."/>
            <person name="Lipzen A."/>
            <person name="Lutzoni F."/>
            <person name="Magnuson J."/>
            <person name="Mondo S."/>
            <person name="Nolan M."/>
            <person name="Ohm R."/>
            <person name="Pangilinan J."/>
            <person name="Park H.-J."/>
            <person name="Ramirez L."/>
            <person name="Alfaro M."/>
            <person name="Sun H."/>
            <person name="Tritt A."/>
            <person name="Yoshinaga Y."/>
            <person name="Zwiers L.-H."/>
            <person name="Turgeon B."/>
            <person name="Goodwin S."/>
            <person name="Spatafora J."/>
            <person name="Crous P."/>
            <person name="Grigoriev I."/>
        </authorList>
    </citation>
    <scope>NUCLEOTIDE SEQUENCE</scope>
    <source>
        <strain evidence="2">ATCC 36951</strain>
    </source>
</reference>
<sequence length="171" mass="19517">MGSAPPKPQIYCHTIDRNNSTEEAIASFFALGQEVFSKFERGNPPSSHLSTWGNYIQIEDAMVAYTTQEPEPNPSKALGLFFSLPRTHSQVGYELPHIWIAAVKEPYRGLGMFPILMNRVKQHARECGHREMTVCTYPERMEKMYRLLRQDGWDEIGRTENGAKVVMKLAL</sequence>
<evidence type="ECO:0000259" key="1">
    <source>
        <dbReference type="PROSITE" id="PS51186"/>
    </source>
</evidence>
<evidence type="ECO:0000313" key="3">
    <source>
        <dbReference type="Proteomes" id="UP000799537"/>
    </source>
</evidence>
<dbReference type="Gene3D" id="3.40.630.30">
    <property type="match status" value="1"/>
</dbReference>
<dbReference type="GO" id="GO:0016747">
    <property type="term" value="F:acyltransferase activity, transferring groups other than amino-acyl groups"/>
    <property type="evidence" value="ECO:0007669"/>
    <property type="project" value="InterPro"/>
</dbReference>